<dbReference type="Pfam" id="PF12697">
    <property type="entry name" value="Abhydrolase_6"/>
    <property type="match status" value="1"/>
</dbReference>
<keyword evidence="1" id="KW-0732">Signal</keyword>
<dbReference type="EMBL" id="BSFJ01000035">
    <property type="protein sequence ID" value="GLK73973.1"/>
    <property type="molecule type" value="Genomic_DNA"/>
</dbReference>
<evidence type="ECO:0000313" key="4">
    <source>
        <dbReference type="Proteomes" id="UP001143370"/>
    </source>
</evidence>
<dbReference type="AlphaFoldDB" id="A0A9W6JE81"/>
<name>A0A9W6JE81_9HYPH</name>
<dbReference type="InterPro" id="IPR029058">
    <property type="entry name" value="AB_hydrolase_fold"/>
</dbReference>
<proteinExistence type="predicted"/>
<feature type="signal peptide" evidence="1">
    <location>
        <begin position="1"/>
        <end position="37"/>
    </location>
</feature>
<reference evidence="3" key="2">
    <citation type="submission" date="2023-01" db="EMBL/GenBank/DDBJ databases">
        <authorList>
            <person name="Sun Q."/>
            <person name="Evtushenko L."/>
        </authorList>
    </citation>
    <scope>NUCLEOTIDE SEQUENCE</scope>
    <source>
        <strain evidence="3">VKM B-2484</strain>
    </source>
</reference>
<dbReference type="PROSITE" id="PS51257">
    <property type="entry name" value="PROKAR_LIPOPROTEIN"/>
    <property type="match status" value="1"/>
</dbReference>
<organism evidence="3 4">
    <name type="scientific">Ancylobacter dichloromethanicus</name>
    <dbReference type="NCBI Taxonomy" id="518825"/>
    <lineage>
        <taxon>Bacteria</taxon>
        <taxon>Pseudomonadati</taxon>
        <taxon>Pseudomonadota</taxon>
        <taxon>Alphaproteobacteria</taxon>
        <taxon>Hyphomicrobiales</taxon>
        <taxon>Xanthobacteraceae</taxon>
        <taxon>Ancylobacter</taxon>
    </lineage>
</organism>
<feature type="domain" description="AB hydrolase-1" evidence="2">
    <location>
        <begin position="49"/>
        <end position="265"/>
    </location>
</feature>
<dbReference type="RefSeq" id="WP_213368438.1">
    <property type="nucleotide sequence ID" value="NZ_BSFJ01000035.1"/>
</dbReference>
<dbReference type="InterPro" id="IPR000073">
    <property type="entry name" value="AB_hydrolase_1"/>
</dbReference>
<feature type="chain" id="PRO_5040994292" evidence="1">
    <location>
        <begin position="38"/>
        <end position="278"/>
    </location>
</feature>
<accession>A0A9W6JE81</accession>
<comment type="caution">
    <text evidence="3">The sequence shown here is derived from an EMBL/GenBank/DDBJ whole genome shotgun (WGS) entry which is preliminary data.</text>
</comment>
<dbReference type="SUPFAM" id="SSF53474">
    <property type="entry name" value="alpha/beta-Hydrolases"/>
    <property type="match status" value="1"/>
</dbReference>
<dbReference type="Gene3D" id="3.40.50.1820">
    <property type="entry name" value="alpha/beta hydrolase"/>
    <property type="match status" value="1"/>
</dbReference>
<dbReference type="PANTHER" id="PTHR37017">
    <property type="entry name" value="AB HYDROLASE-1 DOMAIN-CONTAINING PROTEIN-RELATED"/>
    <property type="match status" value="1"/>
</dbReference>
<evidence type="ECO:0000259" key="2">
    <source>
        <dbReference type="Pfam" id="PF12697"/>
    </source>
</evidence>
<dbReference type="InterPro" id="IPR052897">
    <property type="entry name" value="Sec-Metab_Biosynth_Hydrolase"/>
</dbReference>
<sequence length="278" mass="29450">MPSRHTRASLALAAAFSLPLPALTLACVLSLPLPAVAQAPTNAAPLHNIVLVHGAWVDASGWKGVYDRLVAKGFHVTMVQEPETSLEDDVAATKRVLDQQDGPTLLVGHSYGGSIITEAGIHPRVAGLVYVAAHAPDVGEDEAELGKSMPSVLGRTEGAIEKTPDGFTYLKPDLFPKLFAPDLPKERAEFEARAQVLAAARVFSTPLTAAAWQGKPSWGIVAGSDQIINPDLERFYYERAGAPITVIAGASHSVYESHPREVAAVIEQAARELGKAAD</sequence>
<gene>
    <name evidence="3" type="ORF">GCM10017643_40910</name>
</gene>
<keyword evidence="3" id="KW-0378">Hydrolase</keyword>
<reference evidence="3" key="1">
    <citation type="journal article" date="2014" name="Int. J. Syst. Evol. Microbiol.">
        <title>Complete genome sequence of Corynebacterium casei LMG S-19264T (=DSM 44701T), isolated from a smear-ripened cheese.</title>
        <authorList>
            <consortium name="US DOE Joint Genome Institute (JGI-PGF)"/>
            <person name="Walter F."/>
            <person name="Albersmeier A."/>
            <person name="Kalinowski J."/>
            <person name="Ruckert C."/>
        </authorList>
    </citation>
    <scope>NUCLEOTIDE SEQUENCE</scope>
    <source>
        <strain evidence="3">VKM B-2484</strain>
    </source>
</reference>
<evidence type="ECO:0000313" key="3">
    <source>
        <dbReference type="EMBL" id="GLK73973.1"/>
    </source>
</evidence>
<protein>
    <submittedName>
        <fullName evidence="3">Alpha/beta hydrolase</fullName>
    </submittedName>
</protein>
<keyword evidence="4" id="KW-1185">Reference proteome</keyword>
<dbReference type="Proteomes" id="UP001143370">
    <property type="component" value="Unassembled WGS sequence"/>
</dbReference>
<dbReference type="PANTHER" id="PTHR37017:SF11">
    <property type="entry name" value="ESTERASE_LIPASE_THIOESTERASE DOMAIN-CONTAINING PROTEIN"/>
    <property type="match status" value="1"/>
</dbReference>
<evidence type="ECO:0000256" key="1">
    <source>
        <dbReference type="SAM" id="SignalP"/>
    </source>
</evidence>
<dbReference type="GO" id="GO:0016787">
    <property type="term" value="F:hydrolase activity"/>
    <property type="evidence" value="ECO:0007669"/>
    <property type="project" value="UniProtKB-KW"/>
</dbReference>